<proteinExistence type="predicted"/>
<evidence type="ECO:0000313" key="1">
    <source>
        <dbReference type="EMBL" id="BAF03907.1"/>
    </source>
</evidence>
<dbReference type="Proteomes" id="UP000000763">
    <property type="component" value="Chromosome 1"/>
</dbReference>
<dbReference type="AlphaFoldDB" id="A0A0P0UY66"/>
<name>A0A0P0UY66_ORYSJ</name>
<evidence type="ECO:0000313" key="2">
    <source>
        <dbReference type="Proteomes" id="UP000000763"/>
    </source>
</evidence>
<dbReference type="KEGG" id="dosa:Os01g0142600"/>
<dbReference type="EMBL" id="AP008207">
    <property type="protein sequence ID" value="BAF03907.1"/>
    <property type="molecule type" value="Genomic_DNA"/>
</dbReference>
<dbReference type="Gramene" id="Os01t0142600-01">
    <property type="protein sequence ID" value="Os01t0142600-01"/>
    <property type="gene ID" value="Os01g0142600"/>
</dbReference>
<sequence length="85" mass="10517">MYTSHRYTKEKQLLHKLYIYECVDRPSFEMLIRRHTQLQRIFFSSRFEKNVLDLSFRTRRKIFQQVAIGVHRFLCAEPILLLPWE</sequence>
<protein>
    <submittedName>
        <fullName evidence="1">Os01g0142600 protein</fullName>
    </submittedName>
</protein>
<reference evidence="1 2" key="1">
    <citation type="journal article" date="2005" name="Nature">
        <title>The map-based sequence of the rice genome.</title>
        <authorList>
            <consortium name="International rice genome sequencing project (IRGSP)"/>
            <person name="Matsumoto T."/>
            <person name="Wu J."/>
            <person name="Kanamori H."/>
            <person name="Katayose Y."/>
            <person name="Fujisawa M."/>
            <person name="Namiki N."/>
            <person name="Mizuno H."/>
            <person name="Yamamoto K."/>
            <person name="Antonio B.A."/>
            <person name="Baba T."/>
            <person name="Sakata K."/>
            <person name="Nagamura Y."/>
            <person name="Aoki H."/>
            <person name="Arikawa K."/>
            <person name="Arita K."/>
            <person name="Bito T."/>
            <person name="Chiden Y."/>
            <person name="Fujitsuka N."/>
            <person name="Fukunaka R."/>
            <person name="Hamada M."/>
            <person name="Harada C."/>
            <person name="Hayashi A."/>
            <person name="Hijishita S."/>
            <person name="Honda M."/>
            <person name="Hosokawa S."/>
            <person name="Ichikawa Y."/>
            <person name="Idonuma A."/>
            <person name="Iijima M."/>
            <person name="Ikeda M."/>
            <person name="Ikeno M."/>
            <person name="Ito K."/>
            <person name="Ito S."/>
            <person name="Ito T."/>
            <person name="Ito Y."/>
            <person name="Ito Y."/>
            <person name="Iwabuchi A."/>
            <person name="Kamiya K."/>
            <person name="Karasawa W."/>
            <person name="Kurita K."/>
            <person name="Katagiri S."/>
            <person name="Kikuta A."/>
            <person name="Kobayashi H."/>
            <person name="Kobayashi N."/>
            <person name="Machita K."/>
            <person name="Maehara T."/>
            <person name="Masukawa M."/>
            <person name="Mizubayashi T."/>
            <person name="Mukai Y."/>
            <person name="Nagasaki H."/>
            <person name="Nagata Y."/>
            <person name="Naito S."/>
            <person name="Nakashima M."/>
            <person name="Nakama Y."/>
            <person name="Nakamichi Y."/>
            <person name="Nakamura M."/>
            <person name="Meguro A."/>
            <person name="Negishi M."/>
            <person name="Ohta I."/>
            <person name="Ohta T."/>
            <person name="Okamoto M."/>
            <person name="Ono N."/>
            <person name="Saji S."/>
            <person name="Sakaguchi M."/>
            <person name="Sakai K."/>
            <person name="Shibata M."/>
            <person name="Shimokawa T."/>
            <person name="Song J."/>
            <person name="Takazaki Y."/>
            <person name="Terasawa K."/>
            <person name="Tsugane M."/>
            <person name="Tsuji K."/>
            <person name="Ueda S."/>
            <person name="Waki K."/>
            <person name="Yamagata H."/>
            <person name="Yamamoto M."/>
            <person name="Yamamoto S."/>
            <person name="Yamane H."/>
            <person name="Yoshiki S."/>
            <person name="Yoshihara R."/>
            <person name="Yukawa K."/>
            <person name="Zhong H."/>
            <person name="Yano M."/>
            <person name="Yuan Q."/>
            <person name="Ouyang S."/>
            <person name="Liu J."/>
            <person name="Jones K.M."/>
            <person name="Gansberger K."/>
            <person name="Moffat K."/>
            <person name="Hill J."/>
            <person name="Bera J."/>
            <person name="Fadrosh D."/>
            <person name="Jin S."/>
            <person name="Johri S."/>
            <person name="Kim M."/>
            <person name="Overton L."/>
            <person name="Reardon M."/>
            <person name="Tsitrin T."/>
            <person name="Vuong H."/>
            <person name="Weaver B."/>
            <person name="Ciecko A."/>
            <person name="Tallon L."/>
            <person name="Jackson J."/>
            <person name="Pai G."/>
            <person name="Aken S.V."/>
            <person name="Utterback T."/>
            <person name="Reidmuller S."/>
            <person name="Feldblyum T."/>
            <person name="Hsiao J."/>
            <person name="Zismann V."/>
            <person name="Iobst S."/>
            <person name="de Vazeille A.R."/>
            <person name="Buell C.R."/>
            <person name="Ying K."/>
            <person name="Li Y."/>
            <person name="Lu T."/>
            <person name="Huang Y."/>
            <person name="Zhao Q."/>
            <person name="Feng Q."/>
            <person name="Zhang L."/>
            <person name="Zhu J."/>
            <person name="Weng Q."/>
            <person name="Mu J."/>
            <person name="Lu Y."/>
            <person name="Fan D."/>
            <person name="Liu Y."/>
            <person name="Guan J."/>
            <person name="Zhang Y."/>
            <person name="Yu S."/>
            <person name="Liu X."/>
            <person name="Zhang Y."/>
            <person name="Hong G."/>
            <person name="Han B."/>
            <person name="Choisne N."/>
            <person name="Demange N."/>
            <person name="Orjeda G."/>
            <person name="Samain S."/>
            <person name="Cattolico L."/>
            <person name="Pelletier E."/>
            <person name="Couloux A."/>
            <person name="Segurens B."/>
            <person name="Wincker P."/>
            <person name="D'Hont A."/>
            <person name="Scarpelli C."/>
            <person name="Weissenbach J."/>
            <person name="Salanoubat M."/>
            <person name="Quetier F."/>
            <person name="Yu Y."/>
            <person name="Kim H.R."/>
            <person name="Rambo T."/>
            <person name="Currie J."/>
            <person name="Collura K."/>
            <person name="Luo M."/>
            <person name="Yang T."/>
            <person name="Ammiraju J.S.S."/>
            <person name="Engler F."/>
            <person name="Soderlund C."/>
            <person name="Wing R.A."/>
            <person name="Palmer L.E."/>
            <person name="de la Bastide M."/>
            <person name="Spiegel L."/>
            <person name="Nascimento L."/>
            <person name="Zutavern T."/>
            <person name="O'Shaughnessy A."/>
            <person name="Dike S."/>
            <person name="Dedhia N."/>
            <person name="Preston R."/>
            <person name="Balija V."/>
            <person name="McCombie W.R."/>
            <person name="Chow T."/>
            <person name="Chen H."/>
            <person name="Chung M."/>
            <person name="Chen C."/>
            <person name="Shaw J."/>
            <person name="Wu H."/>
            <person name="Hsiao K."/>
            <person name="Chao Y."/>
            <person name="Chu M."/>
            <person name="Cheng C."/>
            <person name="Hour A."/>
            <person name="Lee P."/>
            <person name="Lin S."/>
            <person name="Lin Y."/>
            <person name="Liou J."/>
            <person name="Liu S."/>
            <person name="Hsing Y."/>
            <person name="Raghuvanshi S."/>
            <person name="Mohanty A."/>
            <person name="Bharti A.K."/>
            <person name="Gaur A."/>
            <person name="Gupta V."/>
            <person name="Kumar D."/>
            <person name="Ravi V."/>
            <person name="Vij S."/>
            <person name="Kapur A."/>
            <person name="Khurana P."/>
            <person name="Khurana P."/>
            <person name="Khurana J.P."/>
            <person name="Tyagi A.K."/>
            <person name="Gaikwad K."/>
            <person name="Singh A."/>
            <person name="Dalal V."/>
            <person name="Srivastava S."/>
            <person name="Dixit A."/>
            <person name="Pal A.K."/>
            <person name="Ghazi I.A."/>
            <person name="Yadav M."/>
            <person name="Pandit A."/>
            <person name="Bhargava A."/>
            <person name="Sureshbabu K."/>
            <person name="Batra K."/>
            <person name="Sharma T.R."/>
            <person name="Mohapatra T."/>
            <person name="Singh N.K."/>
            <person name="Messing J."/>
            <person name="Nelson A.B."/>
            <person name="Fuks G."/>
            <person name="Kavchok S."/>
            <person name="Keizer G."/>
            <person name="Linton E."/>
            <person name="Llaca V."/>
            <person name="Song R."/>
            <person name="Tanyolac B."/>
            <person name="Young S."/>
            <person name="Ho-Il K."/>
            <person name="Hahn J.H."/>
            <person name="Sangsakoo G."/>
            <person name="Vanavichit A."/>
            <person name="de Mattos Luiz.A.T."/>
            <person name="Zimmer P.D."/>
            <person name="Malone G."/>
            <person name="Dellagostin O."/>
            <person name="de Oliveira A.C."/>
            <person name="Bevan M."/>
            <person name="Bancroft I."/>
            <person name="Minx P."/>
            <person name="Cordum H."/>
            <person name="Wilson R."/>
            <person name="Cheng Z."/>
            <person name="Jin W."/>
            <person name="Jiang J."/>
            <person name="Leong S.A."/>
            <person name="Iwama H."/>
            <person name="Gojobori T."/>
            <person name="Itoh T."/>
            <person name="Niimura Y."/>
            <person name="Fujii Y."/>
            <person name="Habara T."/>
            <person name="Sakai H."/>
            <person name="Sato Y."/>
            <person name="Wilson G."/>
            <person name="Kumar K."/>
            <person name="McCouch S."/>
            <person name="Juretic N."/>
            <person name="Hoen D."/>
            <person name="Wright S."/>
            <person name="Bruskiewich R."/>
            <person name="Bureau T."/>
            <person name="Miyao A."/>
            <person name="Hirochika H."/>
            <person name="Nishikawa T."/>
            <person name="Kadowaki K."/>
            <person name="Sugiura M."/>
            <person name="Burr B."/>
            <person name="Sasaki T."/>
        </authorList>
    </citation>
    <scope>NUCLEOTIDE SEQUENCE [LARGE SCALE GENOMIC DNA]</scope>
    <source>
        <strain evidence="2">cv. Nipponbare</strain>
    </source>
</reference>
<reference evidence="2" key="2">
    <citation type="journal article" date="2008" name="Nucleic Acids Res.">
        <title>The rice annotation project database (RAP-DB): 2008 update.</title>
        <authorList>
            <consortium name="The rice annotation project (RAP)"/>
        </authorList>
    </citation>
    <scope>GENOME REANNOTATION</scope>
    <source>
        <strain evidence="2">cv. Nipponbare</strain>
    </source>
</reference>
<gene>
    <name evidence="1" type="ordered locus">Os01g0142600</name>
</gene>
<accession>A0A0P0UY66</accession>
<organism evidence="1 2">
    <name type="scientific">Oryza sativa subsp. japonica</name>
    <name type="common">Rice</name>
    <dbReference type="NCBI Taxonomy" id="39947"/>
    <lineage>
        <taxon>Eukaryota</taxon>
        <taxon>Viridiplantae</taxon>
        <taxon>Streptophyta</taxon>
        <taxon>Embryophyta</taxon>
        <taxon>Tracheophyta</taxon>
        <taxon>Spermatophyta</taxon>
        <taxon>Magnoliopsida</taxon>
        <taxon>Liliopsida</taxon>
        <taxon>Poales</taxon>
        <taxon>Poaceae</taxon>
        <taxon>BOP clade</taxon>
        <taxon>Oryzoideae</taxon>
        <taxon>Oryzeae</taxon>
        <taxon>Oryzinae</taxon>
        <taxon>Oryza</taxon>
        <taxon>Oryza sativa</taxon>
    </lineage>
</organism>